<comment type="function">
    <text evidence="4">Inhibits the enzyme activity of ATPase.</text>
</comment>
<evidence type="ECO:0000256" key="5">
    <source>
        <dbReference type="SAM" id="Coils"/>
    </source>
</evidence>
<name>A0ABX6F3T4_KLUMA</name>
<evidence type="ECO:0000256" key="3">
    <source>
        <dbReference type="ARBA" id="ARBA00023128"/>
    </source>
</evidence>
<dbReference type="Proteomes" id="UP000422736">
    <property type="component" value="Chromosome 6"/>
</dbReference>
<organism evidence="7 8">
    <name type="scientific">Kluyveromyces marxianus</name>
    <name type="common">Yeast</name>
    <name type="synonym">Candida kefyr</name>
    <dbReference type="NCBI Taxonomy" id="4911"/>
    <lineage>
        <taxon>Eukaryota</taxon>
        <taxon>Fungi</taxon>
        <taxon>Dikarya</taxon>
        <taxon>Ascomycota</taxon>
        <taxon>Saccharomycotina</taxon>
        <taxon>Saccharomycetes</taxon>
        <taxon>Saccharomycetales</taxon>
        <taxon>Saccharomycetaceae</taxon>
        <taxon>Kluyveromyces</taxon>
    </lineage>
</organism>
<feature type="compositionally biased region" description="Polar residues" evidence="6">
    <location>
        <begin position="26"/>
        <end position="36"/>
    </location>
</feature>
<evidence type="ECO:0000313" key="7">
    <source>
        <dbReference type="EMBL" id="QGN17063.1"/>
    </source>
</evidence>
<keyword evidence="8" id="KW-1185">Reference proteome</keyword>
<keyword evidence="3" id="KW-0496">Mitochondrion</keyword>
<comment type="subcellular location">
    <subcellularLocation>
        <location evidence="1">Mitochondrion</location>
    </subcellularLocation>
</comment>
<gene>
    <name evidence="7" type="primary">INH1</name>
    <name evidence="7" type="ORF">FIM1_3793</name>
</gene>
<evidence type="ECO:0000256" key="4">
    <source>
        <dbReference type="RuleBase" id="RU368087"/>
    </source>
</evidence>
<dbReference type="Gene3D" id="1.20.5.500">
    <property type="entry name" value="Single helix bin"/>
    <property type="match status" value="1"/>
</dbReference>
<evidence type="ECO:0000256" key="1">
    <source>
        <dbReference type="ARBA" id="ARBA00004173"/>
    </source>
</evidence>
<protein>
    <recommendedName>
        <fullName evidence="4">ATPase inhibitor, mitochondrial</fullName>
    </recommendedName>
</protein>
<evidence type="ECO:0000313" key="8">
    <source>
        <dbReference type="Proteomes" id="UP000422736"/>
    </source>
</evidence>
<accession>A0ABX6F3T4</accession>
<evidence type="ECO:0000256" key="6">
    <source>
        <dbReference type="SAM" id="MobiDB-lite"/>
    </source>
</evidence>
<dbReference type="EMBL" id="CP015059">
    <property type="protein sequence ID" value="QGN17063.1"/>
    <property type="molecule type" value="Genomic_DNA"/>
</dbReference>
<dbReference type="SUPFAM" id="SSF64602">
    <property type="entry name" value="F1 ATPase inhibitor, IF1, C-terminal domain"/>
    <property type="match status" value="1"/>
</dbReference>
<feature type="coiled-coil region" evidence="5">
    <location>
        <begin position="55"/>
        <end position="82"/>
    </location>
</feature>
<comment type="similarity">
    <text evidence="2 4">Belongs to the ATPase inhibitor family.</text>
</comment>
<keyword evidence="5" id="KW-0175">Coiled coil</keyword>
<dbReference type="InterPro" id="IPR007648">
    <property type="entry name" value="ATPase_inhibitor_mt"/>
</dbReference>
<sequence>MLSRSTRSVLTRVSRIQPIAVRMYSSEGSIGSTRPDGSSDAFTKRERAQEDFYVKQHEKEQLQHLKESVKQQEKKIENLEEKLDNLTK</sequence>
<evidence type="ECO:0000256" key="2">
    <source>
        <dbReference type="ARBA" id="ARBA00010901"/>
    </source>
</evidence>
<proteinExistence type="inferred from homology"/>
<reference evidence="7 8" key="1">
    <citation type="submission" date="2016-03" db="EMBL/GenBank/DDBJ databases">
        <title>How can Kluyveromyces marxianus grow so fast - potential evolutionary course in Saccharomyces Complex revealed by comparative genomics.</title>
        <authorList>
            <person name="Mo W."/>
            <person name="Lu W."/>
            <person name="Yang X."/>
            <person name="Qi J."/>
            <person name="Lv H."/>
        </authorList>
    </citation>
    <scope>NUCLEOTIDE SEQUENCE [LARGE SCALE GENOMIC DNA]</scope>
    <source>
        <strain evidence="7 8">FIM1</strain>
    </source>
</reference>
<dbReference type="Pfam" id="PF04568">
    <property type="entry name" value="IATP"/>
    <property type="match status" value="1"/>
</dbReference>
<feature type="region of interest" description="Disordered" evidence="6">
    <location>
        <begin position="25"/>
        <end position="47"/>
    </location>
</feature>